<dbReference type="PROSITE" id="PS50294">
    <property type="entry name" value="WD_REPEATS_REGION"/>
    <property type="match status" value="1"/>
</dbReference>
<dbReference type="GeneID" id="25901065"/>
<dbReference type="InterPro" id="IPR015943">
    <property type="entry name" value="WD40/YVTN_repeat-like_dom_sf"/>
</dbReference>
<dbReference type="Pfam" id="PF00400">
    <property type="entry name" value="WD40"/>
    <property type="match status" value="1"/>
</dbReference>
<dbReference type="PROSITE" id="PS50082">
    <property type="entry name" value="WD_REPEATS_2"/>
    <property type="match status" value="1"/>
</dbReference>
<dbReference type="SUPFAM" id="SSF50978">
    <property type="entry name" value="WD40 repeat-like"/>
    <property type="match status" value="1"/>
</dbReference>
<proteinExistence type="predicted"/>
<dbReference type="RefSeq" id="XP_014161221.1">
    <property type="nucleotide sequence ID" value="XM_014305746.1"/>
</dbReference>
<gene>
    <name evidence="2" type="ORF">SARC_00561</name>
</gene>
<dbReference type="InterPro" id="IPR001680">
    <property type="entry name" value="WD40_rpt"/>
</dbReference>
<dbReference type="Gene3D" id="2.130.10.10">
    <property type="entry name" value="YVTN repeat-like/Quinoprotein amine dehydrogenase"/>
    <property type="match status" value="1"/>
</dbReference>
<accession>A0A0L0GEK1</accession>
<keyword evidence="3" id="KW-1185">Reference proteome</keyword>
<sequence>MLQFQAHHGTVNAVALTDNGEIMVSCGVDKQLCAWSVEDGALLFTASLGCVYTCLTLSGLIVLCGTDSGYLHAWDIAAHARLFVVQVHPGMEP</sequence>
<evidence type="ECO:0000313" key="2">
    <source>
        <dbReference type="EMBL" id="KNC87319.1"/>
    </source>
</evidence>
<name>A0A0L0GEK1_9EUKA</name>
<dbReference type="AlphaFoldDB" id="A0A0L0GEK1"/>
<protein>
    <submittedName>
        <fullName evidence="2">Uncharacterized protein</fullName>
    </submittedName>
</protein>
<evidence type="ECO:0000313" key="3">
    <source>
        <dbReference type="Proteomes" id="UP000054560"/>
    </source>
</evidence>
<evidence type="ECO:0000256" key="1">
    <source>
        <dbReference type="PROSITE-ProRule" id="PRU00221"/>
    </source>
</evidence>
<dbReference type="OrthoDB" id="756370at2759"/>
<organism evidence="2 3">
    <name type="scientific">Sphaeroforma arctica JP610</name>
    <dbReference type="NCBI Taxonomy" id="667725"/>
    <lineage>
        <taxon>Eukaryota</taxon>
        <taxon>Ichthyosporea</taxon>
        <taxon>Ichthyophonida</taxon>
        <taxon>Sphaeroforma</taxon>
    </lineage>
</organism>
<dbReference type="InterPro" id="IPR036322">
    <property type="entry name" value="WD40_repeat_dom_sf"/>
</dbReference>
<dbReference type="Proteomes" id="UP000054560">
    <property type="component" value="Unassembled WGS sequence"/>
</dbReference>
<dbReference type="EMBL" id="KQ241614">
    <property type="protein sequence ID" value="KNC87319.1"/>
    <property type="molecule type" value="Genomic_DNA"/>
</dbReference>
<keyword evidence="1" id="KW-0853">WD repeat</keyword>
<feature type="repeat" description="WD" evidence="1">
    <location>
        <begin position="4"/>
        <end position="45"/>
    </location>
</feature>
<reference evidence="2 3" key="1">
    <citation type="submission" date="2011-02" db="EMBL/GenBank/DDBJ databases">
        <title>The Genome Sequence of Sphaeroforma arctica JP610.</title>
        <authorList>
            <consortium name="The Broad Institute Genome Sequencing Platform"/>
            <person name="Russ C."/>
            <person name="Cuomo C."/>
            <person name="Young S.K."/>
            <person name="Zeng Q."/>
            <person name="Gargeya S."/>
            <person name="Alvarado L."/>
            <person name="Berlin A."/>
            <person name="Chapman S.B."/>
            <person name="Chen Z."/>
            <person name="Freedman E."/>
            <person name="Gellesch M."/>
            <person name="Goldberg J."/>
            <person name="Griggs A."/>
            <person name="Gujja S."/>
            <person name="Heilman E."/>
            <person name="Heiman D."/>
            <person name="Howarth C."/>
            <person name="Mehta T."/>
            <person name="Neiman D."/>
            <person name="Pearson M."/>
            <person name="Roberts A."/>
            <person name="Saif S."/>
            <person name="Shea T."/>
            <person name="Shenoy N."/>
            <person name="Sisk P."/>
            <person name="Stolte C."/>
            <person name="Sykes S."/>
            <person name="White J."/>
            <person name="Yandava C."/>
            <person name="Burger G."/>
            <person name="Gray M.W."/>
            <person name="Holland P.W.H."/>
            <person name="King N."/>
            <person name="Lang F.B.F."/>
            <person name="Roger A.J."/>
            <person name="Ruiz-Trillo I."/>
            <person name="Haas B."/>
            <person name="Nusbaum C."/>
            <person name="Birren B."/>
        </authorList>
    </citation>
    <scope>NUCLEOTIDE SEQUENCE [LARGE SCALE GENOMIC DNA]</scope>
    <source>
        <strain evidence="2 3">JP610</strain>
    </source>
</reference>